<sequence length="160" mass="18169">MIAICTYSERYRDGVANLILPIQQEEFGVPITLQDQPDLLDIPNFYQSGHGNFWLALAGEEVVGSISLRDIGNGQGALRKMFVQVPFRGREHQVAHRLLQTLVEWSREQGLKEIYLGTTAAFLAAHRFYEKNGFAEITAAELPPAFPRMKQDTRFYRLGL</sequence>
<keyword evidence="3" id="KW-0067">ATP-binding</keyword>
<dbReference type="RefSeq" id="WP_038484275.1">
    <property type="nucleotide sequence ID" value="NZ_CP009962.1"/>
</dbReference>
<dbReference type="PROSITE" id="PS51186">
    <property type="entry name" value="GNAT"/>
    <property type="match status" value="1"/>
</dbReference>
<keyword evidence="3" id="KW-0378">Hydrolase</keyword>
<keyword evidence="3" id="KW-0347">Helicase</keyword>
<gene>
    <name evidence="3" type="ORF">LT85_0237</name>
</gene>
<evidence type="ECO:0000259" key="2">
    <source>
        <dbReference type="PROSITE" id="PS51186"/>
    </source>
</evidence>
<dbReference type="SUPFAM" id="SSF55729">
    <property type="entry name" value="Acyl-CoA N-acyltransferases (Nat)"/>
    <property type="match status" value="1"/>
</dbReference>
<dbReference type="GO" id="GO:0004386">
    <property type="term" value="F:helicase activity"/>
    <property type="evidence" value="ECO:0007669"/>
    <property type="project" value="UniProtKB-KW"/>
</dbReference>
<dbReference type="EMBL" id="CP009962">
    <property type="protein sequence ID" value="AIY39397.1"/>
    <property type="molecule type" value="Genomic_DNA"/>
</dbReference>
<name>A0A0A1F962_9BURK</name>
<dbReference type="CDD" id="cd04301">
    <property type="entry name" value="NAT_SF"/>
    <property type="match status" value="1"/>
</dbReference>
<dbReference type="OrthoDB" id="9789603at2"/>
<keyword evidence="1" id="KW-0808">Transferase</keyword>
<dbReference type="Gene3D" id="3.40.630.30">
    <property type="match status" value="1"/>
</dbReference>
<evidence type="ECO:0000256" key="1">
    <source>
        <dbReference type="ARBA" id="ARBA00022679"/>
    </source>
</evidence>
<dbReference type="KEGG" id="care:LT85_0237"/>
<evidence type="ECO:0000313" key="3">
    <source>
        <dbReference type="EMBL" id="AIY39397.1"/>
    </source>
</evidence>
<protein>
    <submittedName>
        <fullName evidence="3">Protein export cytoplasm protein SecA ATPase RNA helicase</fullName>
    </submittedName>
</protein>
<organism evidence="3 4">
    <name type="scientific">Collimonas arenae</name>
    <dbReference type="NCBI Taxonomy" id="279058"/>
    <lineage>
        <taxon>Bacteria</taxon>
        <taxon>Pseudomonadati</taxon>
        <taxon>Pseudomonadota</taxon>
        <taxon>Betaproteobacteria</taxon>
        <taxon>Burkholderiales</taxon>
        <taxon>Oxalobacteraceae</taxon>
        <taxon>Collimonas</taxon>
    </lineage>
</organism>
<evidence type="ECO:0000313" key="4">
    <source>
        <dbReference type="Proteomes" id="UP000030302"/>
    </source>
</evidence>
<dbReference type="PANTHER" id="PTHR13947:SF37">
    <property type="entry name" value="LD18367P"/>
    <property type="match status" value="1"/>
</dbReference>
<dbReference type="Proteomes" id="UP000030302">
    <property type="component" value="Chromosome"/>
</dbReference>
<feature type="domain" description="N-acetyltransferase" evidence="2">
    <location>
        <begin position="2"/>
        <end position="154"/>
    </location>
</feature>
<dbReference type="AlphaFoldDB" id="A0A0A1F962"/>
<keyword evidence="3" id="KW-0547">Nucleotide-binding</keyword>
<dbReference type="PANTHER" id="PTHR13947">
    <property type="entry name" value="GNAT FAMILY N-ACETYLTRANSFERASE"/>
    <property type="match status" value="1"/>
</dbReference>
<accession>A0A0A1F962</accession>
<dbReference type="InterPro" id="IPR016181">
    <property type="entry name" value="Acyl_CoA_acyltransferase"/>
</dbReference>
<dbReference type="InterPro" id="IPR000182">
    <property type="entry name" value="GNAT_dom"/>
</dbReference>
<proteinExistence type="predicted"/>
<keyword evidence="4" id="KW-1185">Reference proteome</keyword>
<dbReference type="HOGENOM" id="CLU_013985_11_7_4"/>
<dbReference type="Pfam" id="PF00583">
    <property type="entry name" value="Acetyltransf_1"/>
    <property type="match status" value="1"/>
</dbReference>
<dbReference type="InterPro" id="IPR050769">
    <property type="entry name" value="NAT_camello-type"/>
</dbReference>
<reference evidence="4" key="1">
    <citation type="journal article" date="2014" name="Soil Biol. Biochem.">
        <title>Structure and function of bacterial communities in ageing soils: Insights from the Mendocino ecological staircase.</title>
        <authorList>
            <person name="Uroz S."/>
            <person name="Tech J.J."/>
            <person name="Sawaya N.A."/>
            <person name="Frey-Klett P."/>
            <person name="Leveau J.H.J."/>
        </authorList>
    </citation>
    <scope>NUCLEOTIDE SEQUENCE [LARGE SCALE GENOMIC DNA]</scope>
    <source>
        <strain evidence="4">Cal35</strain>
    </source>
</reference>
<dbReference type="GO" id="GO:0008080">
    <property type="term" value="F:N-acetyltransferase activity"/>
    <property type="evidence" value="ECO:0007669"/>
    <property type="project" value="InterPro"/>
</dbReference>